<dbReference type="SMART" id="SM01152">
    <property type="entry name" value="DUF167"/>
    <property type="match status" value="1"/>
</dbReference>
<organism evidence="2">
    <name type="scientific">hydrothermal vent metagenome</name>
    <dbReference type="NCBI Taxonomy" id="652676"/>
    <lineage>
        <taxon>unclassified sequences</taxon>
        <taxon>metagenomes</taxon>
        <taxon>ecological metagenomes</taxon>
    </lineage>
</organism>
<dbReference type="Pfam" id="PF02594">
    <property type="entry name" value="DUF167"/>
    <property type="match status" value="1"/>
</dbReference>
<proteinExistence type="inferred from homology"/>
<dbReference type="EMBL" id="FAXA01000153">
    <property type="protein sequence ID" value="CUV01953.1"/>
    <property type="molecule type" value="Genomic_DNA"/>
</dbReference>
<dbReference type="SUPFAM" id="SSF69786">
    <property type="entry name" value="YggU-like"/>
    <property type="match status" value="1"/>
</dbReference>
<dbReference type="Gene3D" id="3.30.1200.10">
    <property type="entry name" value="YggU-like"/>
    <property type="match status" value="1"/>
</dbReference>
<evidence type="ECO:0000313" key="2">
    <source>
        <dbReference type="EMBL" id="CUV01953.1"/>
    </source>
</evidence>
<dbReference type="AlphaFoldDB" id="A0A170Q9P1"/>
<dbReference type="PANTHER" id="PTHR13420:SF7">
    <property type="entry name" value="UPF0235 PROTEIN C15ORF40"/>
    <property type="match status" value="1"/>
</dbReference>
<evidence type="ECO:0008006" key="3">
    <source>
        <dbReference type="Google" id="ProtNLM"/>
    </source>
</evidence>
<dbReference type="HAMAP" id="MF_00634">
    <property type="entry name" value="UPF0235"/>
    <property type="match status" value="1"/>
</dbReference>
<sequence length="97" mass="10433">MPPNPGESCTIKVRVQPKSSRNQLDGFQDGALRVRVTAAPTEGQANAAVIAILAKTLGVSKSRLEIIRGYSSRDKVVSVDTLTEQEVQRKIEVGVNS</sequence>
<accession>A0A170Q9P1</accession>
<dbReference type="PANTHER" id="PTHR13420">
    <property type="entry name" value="UPF0235 PROTEIN C15ORF40"/>
    <property type="match status" value="1"/>
</dbReference>
<dbReference type="InterPro" id="IPR036591">
    <property type="entry name" value="YggU-like_sf"/>
</dbReference>
<evidence type="ECO:0000256" key="1">
    <source>
        <dbReference type="ARBA" id="ARBA00010364"/>
    </source>
</evidence>
<gene>
    <name evidence="2" type="ORF">MGWOODY_Clf1793</name>
</gene>
<dbReference type="NCBIfam" id="TIGR00251">
    <property type="entry name" value="DUF167 family protein"/>
    <property type="match status" value="1"/>
</dbReference>
<name>A0A170Q9P1_9ZZZZ</name>
<reference evidence="2" key="1">
    <citation type="submission" date="2015-10" db="EMBL/GenBank/DDBJ databases">
        <authorList>
            <person name="Gilbert D.G."/>
        </authorList>
    </citation>
    <scope>NUCLEOTIDE SEQUENCE</scope>
</reference>
<comment type="similarity">
    <text evidence="1">Belongs to the UPF0235 family.</text>
</comment>
<dbReference type="GO" id="GO:0005737">
    <property type="term" value="C:cytoplasm"/>
    <property type="evidence" value="ECO:0007669"/>
    <property type="project" value="TreeGrafter"/>
</dbReference>
<protein>
    <recommendedName>
        <fullName evidence="3">COG1872</fullName>
    </recommendedName>
</protein>
<dbReference type="InterPro" id="IPR003746">
    <property type="entry name" value="DUF167"/>
</dbReference>